<feature type="compositionally biased region" description="Pro residues" evidence="1">
    <location>
        <begin position="372"/>
        <end position="387"/>
    </location>
</feature>
<dbReference type="Gene3D" id="1.10.287.500">
    <property type="entry name" value="Helix hairpin bin"/>
    <property type="match status" value="1"/>
</dbReference>
<name>A0ABU0MJ08_9PROT</name>
<feature type="compositionally biased region" description="Low complexity" evidence="1">
    <location>
        <begin position="343"/>
        <end position="354"/>
    </location>
</feature>
<dbReference type="InterPro" id="IPR007439">
    <property type="entry name" value="Chemotax_Pase_CheZ"/>
</dbReference>
<dbReference type="EMBL" id="JAUSVU010000006">
    <property type="protein sequence ID" value="MDQ0533454.1"/>
    <property type="molecule type" value="Genomic_DNA"/>
</dbReference>
<organism evidence="2 3">
    <name type="scientific">Azospirillum picis</name>
    <dbReference type="NCBI Taxonomy" id="488438"/>
    <lineage>
        <taxon>Bacteria</taxon>
        <taxon>Pseudomonadati</taxon>
        <taxon>Pseudomonadota</taxon>
        <taxon>Alphaproteobacteria</taxon>
        <taxon>Rhodospirillales</taxon>
        <taxon>Azospirillaceae</taxon>
        <taxon>Azospirillum</taxon>
    </lineage>
</organism>
<protein>
    <submittedName>
        <fullName evidence="2">Chemotaxis regulatin CheY-phosphate phosphatase CheZ</fullName>
    </submittedName>
</protein>
<feature type="compositionally biased region" description="Pro residues" evidence="1">
    <location>
        <begin position="239"/>
        <end position="249"/>
    </location>
</feature>
<evidence type="ECO:0000313" key="2">
    <source>
        <dbReference type="EMBL" id="MDQ0533454.1"/>
    </source>
</evidence>
<feature type="compositionally biased region" description="Low complexity" evidence="1">
    <location>
        <begin position="361"/>
        <end position="371"/>
    </location>
</feature>
<keyword evidence="3" id="KW-1185">Reference proteome</keyword>
<dbReference type="SUPFAM" id="SSF75708">
    <property type="entry name" value="Chemotaxis phosphatase CheZ"/>
    <property type="match status" value="1"/>
</dbReference>
<feature type="region of interest" description="Disordered" evidence="1">
    <location>
        <begin position="211"/>
        <end position="254"/>
    </location>
</feature>
<feature type="region of interest" description="Disordered" evidence="1">
    <location>
        <begin position="285"/>
        <end position="304"/>
    </location>
</feature>
<proteinExistence type="predicted"/>
<comment type="caution">
    <text evidence="2">The sequence shown here is derived from an EMBL/GenBank/DDBJ whole genome shotgun (WGS) entry which is preliminary data.</text>
</comment>
<accession>A0ABU0MJ08</accession>
<evidence type="ECO:0000313" key="3">
    <source>
        <dbReference type="Proteomes" id="UP001244552"/>
    </source>
</evidence>
<feature type="region of interest" description="Disordered" evidence="1">
    <location>
        <begin position="342"/>
        <end position="398"/>
    </location>
</feature>
<dbReference type="Proteomes" id="UP001244552">
    <property type="component" value="Unassembled WGS sequence"/>
</dbReference>
<evidence type="ECO:0000256" key="1">
    <source>
        <dbReference type="SAM" id="MobiDB-lite"/>
    </source>
</evidence>
<gene>
    <name evidence="2" type="ORF">QO018_002305</name>
</gene>
<dbReference type="RefSeq" id="WP_209981329.1">
    <property type="nucleotide sequence ID" value="NZ_JAGINO010000006.1"/>
</dbReference>
<dbReference type="Pfam" id="PF04344">
    <property type="entry name" value="CheZ"/>
    <property type="match status" value="1"/>
</dbReference>
<reference evidence="2 3" key="1">
    <citation type="submission" date="2023-07" db="EMBL/GenBank/DDBJ databases">
        <title>Genomic Encyclopedia of Type Strains, Phase IV (KMG-IV): sequencing the most valuable type-strain genomes for metagenomic binning, comparative biology and taxonomic classification.</title>
        <authorList>
            <person name="Goeker M."/>
        </authorList>
    </citation>
    <scope>NUCLEOTIDE SEQUENCE [LARGE SCALE GENOMIC DNA]</scope>
    <source>
        <strain evidence="2 3">DSM 19922</strain>
    </source>
</reference>
<sequence>MEQLPQLSDEEFEQIEDAIARSAKGRAFLRRLHRRSLGAATEEVRAMLQEFRDSWYRQTEAVEAGKHVGVLRRELMEMAASIEQARREVAALRPPDGSGDKILSATNELDAIVISTERASFEILNAAERLMELSGKLRGVGADAAICNEIDTQVNDIFTACSFQDLTGQRTSKVVNALRYIEQRVIAMISIWGEDGLAGIMVAEEQTDTRPDAHLLNGPQLDGHGVSQADVDSMFDTPAPVPPPPPPSAAPAMASQADIDSMFGGPLPAAPAPAAAPAVASQADIDSMFGGPPPAAPAPAAAPAVASQADIDNMFGGPPSAAPAPAAAPAVASQADIDSMFGAPAAPAAPAAKKPVPKPAAPAAKAKAPAKPAAPPPPPAAAEPPAPLDQAAIDALFG</sequence>